<dbReference type="Proteomes" id="UP001555826">
    <property type="component" value="Unassembled WGS sequence"/>
</dbReference>
<gene>
    <name evidence="1" type="ORF">AB1207_01180</name>
</gene>
<evidence type="ECO:0000313" key="2">
    <source>
        <dbReference type="Proteomes" id="UP001555826"/>
    </source>
</evidence>
<reference evidence="1 2" key="1">
    <citation type="submission" date="2024-07" db="EMBL/GenBank/DDBJ databases">
        <authorList>
            <person name="Thanompreechachai J."/>
            <person name="Duangmal K."/>
        </authorList>
    </citation>
    <scope>NUCLEOTIDE SEQUENCE [LARGE SCALE GENOMIC DNA]</scope>
    <source>
        <strain evidence="1 2">KCTC 19886</strain>
    </source>
</reference>
<proteinExistence type="predicted"/>
<comment type="caution">
    <text evidence="1">The sequence shown here is derived from an EMBL/GenBank/DDBJ whole genome shotgun (WGS) entry which is preliminary data.</text>
</comment>
<sequence>MTKIEHPELFAFAVALLEQAVQGNHAGSDEGLEHHDQVQLGIFGVLGEMPEDTEHNVRSVLLYLTRIAAQGLRHAEAIEPRFDARLWLRSLAPQLAAIEALAHLQLADEPDPRGDGDEPKES</sequence>
<accession>A0ABV3P1P8</accession>
<organism evidence="1 2">
    <name type="scientific">Kineococcus endophyticus</name>
    <dbReference type="NCBI Taxonomy" id="1181883"/>
    <lineage>
        <taxon>Bacteria</taxon>
        <taxon>Bacillati</taxon>
        <taxon>Actinomycetota</taxon>
        <taxon>Actinomycetes</taxon>
        <taxon>Kineosporiales</taxon>
        <taxon>Kineosporiaceae</taxon>
        <taxon>Kineococcus</taxon>
    </lineage>
</organism>
<dbReference type="RefSeq" id="WP_367635938.1">
    <property type="nucleotide sequence ID" value="NZ_JBFNQN010000001.1"/>
</dbReference>
<evidence type="ECO:0000313" key="1">
    <source>
        <dbReference type="EMBL" id="MEW9263348.1"/>
    </source>
</evidence>
<keyword evidence="2" id="KW-1185">Reference proteome</keyword>
<dbReference type="EMBL" id="JBFNQN010000001">
    <property type="protein sequence ID" value="MEW9263348.1"/>
    <property type="molecule type" value="Genomic_DNA"/>
</dbReference>
<protein>
    <submittedName>
        <fullName evidence="1">Uncharacterized protein</fullName>
    </submittedName>
</protein>
<name>A0ABV3P1P8_9ACTN</name>